<accession>A0ABU1GVR0</accession>
<evidence type="ECO:0000313" key="2">
    <source>
        <dbReference type="EMBL" id="MDR5895641.1"/>
    </source>
</evidence>
<dbReference type="Pfam" id="PF08850">
    <property type="entry name" value="DUF1820"/>
    <property type="match status" value="1"/>
</dbReference>
<dbReference type="PIRSF" id="PIRSF028538">
    <property type="entry name" value="DUF1820"/>
    <property type="match status" value="1"/>
</dbReference>
<proteinExistence type="predicted"/>
<gene>
    <name evidence="2" type="ORF">QC825_06095</name>
</gene>
<feature type="region of interest" description="Disordered" evidence="1">
    <location>
        <begin position="87"/>
        <end position="108"/>
    </location>
</feature>
<evidence type="ECO:0000256" key="1">
    <source>
        <dbReference type="SAM" id="MobiDB-lite"/>
    </source>
</evidence>
<sequence length="108" mass="12244">MPAKSVYRVIFHQQNEVWELYAREIYQSDLWGFLEVEGVVFGDTSSVVVDPSAEKLKKAFEGVQRSYIPMNAIVRIDEVEREGEARAVKASGNVAPFPTPPNWGQRDD</sequence>
<dbReference type="InterPro" id="IPR014949">
    <property type="entry name" value="DUF1820"/>
</dbReference>
<evidence type="ECO:0000313" key="3">
    <source>
        <dbReference type="Proteomes" id="UP001269375"/>
    </source>
</evidence>
<name>A0ABU1GVR0_9GAMM</name>
<organism evidence="2 3">
    <name type="scientific">Larsenimonas suaedae</name>
    <dbReference type="NCBI Taxonomy" id="1851019"/>
    <lineage>
        <taxon>Bacteria</taxon>
        <taxon>Pseudomonadati</taxon>
        <taxon>Pseudomonadota</taxon>
        <taxon>Gammaproteobacteria</taxon>
        <taxon>Oceanospirillales</taxon>
        <taxon>Halomonadaceae</taxon>
        <taxon>Larsenimonas</taxon>
    </lineage>
</organism>
<protein>
    <submittedName>
        <fullName evidence="2">DUF1820 family protein</fullName>
    </submittedName>
</protein>
<reference evidence="2 3" key="1">
    <citation type="submission" date="2023-04" db="EMBL/GenBank/DDBJ databases">
        <title>A long-awaited taxogenomic arrangement of the family Halomonadaceae.</title>
        <authorList>
            <person name="De La Haba R."/>
            <person name="Chuvochina M."/>
            <person name="Wittouck S."/>
            <person name="Arahal D.R."/>
            <person name="Sanchez-Porro C."/>
            <person name="Hugenholtz P."/>
            <person name="Ventosa A."/>
        </authorList>
    </citation>
    <scope>NUCLEOTIDE SEQUENCE [LARGE SCALE GENOMIC DNA]</scope>
    <source>
        <strain evidence="2 3">DSM 22428</strain>
    </source>
</reference>
<dbReference type="RefSeq" id="WP_251589427.1">
    <property type="nucleotide sequence ID" value="NZ_JAMLJI010000001.1"/>
</dbReference>
<dbReference type="Proteomes" id="UP001269375">
    <property type="component" value="Unassembled WGS sequence"/>
</dbReference>
<comment type="caution">
    <text evidence="2">The sequence shown here is derived from an EMBL/GenBank/DDBJ whole genome shotgun (WGS) entry which is preliminary data.</text>
</comment>
<keyword evidence="3" id="KW-1185">Reference proteome</keyword>
<dbReference type="EMBL" id="JARWAO010000003">
    <property type="protein sequence ID" value="MDR5895641.1"/>
    <property type="molecule type" value="Genomic_DNA"/>
</dbReference>